<sequence>MLGVSSQSARGLQLRASLKTLGRAFSTSTHLLAATRLERRTSCNPRTLDSSRSPASRPYSKTLSQNAEEPDSTDPEPLQTADSEAQALARLEGFADRIDKFIPGEDNGRLRVSYALIYEILQYLCRHGEGSEAYLTVFMNHDAEEGLNLYRARKSVRQLTEIVVKYLSTVGPSLREKHSAVFNLFGALEPLCMFQAADTPQEWKSFWGRAQPILVELGVELDKAGFGAD</sequence>
<dbReference type="EMBL" id="JARIHO010000054">
    <property type="protein sequence ID" value="KAJ7319438.1"/>
    <property type="molecule type" value="Genomic_DNA"/>
</dbReference>
<dbReference type="AlphaFoldDB" id="A0AAD6ZFB9"/>
<organism evidence="2 3">
    <name type="scientific">Mycena albidolilacea</name>
    <dbReference type="NCBI Taxonomy" id="1033008"/>
    <lineage>
        <taxon>Eukaryota</taxon>
        <taxon>Fungi</taxon>
        <taxon>Dikarya</taxon>
        <taxon>Basidiomycota</taxon>
        <taxon>Agaricomycotina</taxon>
        <taxon>Agaricomycetes</taxon>
        <taxon>Agaricomycetidae</taxon>
        <taxon>Agaricales</taxon>
        <taxon>Marasmiineae</taxon>
        <taxon>Mycenaceae</taxon>
        <taxon>Mycena</taxon>
    </lineage>
</organism>
<feature type="region of interest" description="Disordered" evidence="1">
    <location>
        <begin position="36"/>
        <end position="82"/>
    </location>
</feature>
<dbReference type="Proteomes" id="UP001218218">
    <property type="component" value="Unassembled WGS sequence"/>
</dbReference>
<comment type="caution">
    <text evidence="2">The sequence shown here is derived from an EMBL/GenBank/DDBJ whole genome shotgun (WGS) entry which is preliminary data.</text>
</comment>
<protein>
    <submittedName>
        <fullName evidence="2">Uncharacterized protein</fullName>
    </submittedName>
</protein>
<feature type="compositionally biased region" description="Polar residues" evidence="1">
    <location>
        <begin position="42"/>
        <end position="67"/>
    </location>
</feature>
<accession>A0AAD6ZFB9</accession>
<proteinExistence type="predicted"/>
<gene>
    <name evidence="2" type="ORF">DFH08DRAFT_891055</name>
</gene>
<evidence type="ECO:0000313" key="3">
    <source>
        <dbReference type="Proteomes" id="UP001218218"/>
    </source>
</evidence>
<evidence type="ECO:0000313" key="2">
    <source>
        <dbReference type="EMBL" id="KAJ7319438.1"/>
    </source>
</evidence>
<keyword evidence="3" id="KW-1185">Reference proteome</keyword>
<name>A0AAD6ZFB9_9AGAR</name>
<reference evidence="2" key="1">
    <citation type="submission" date="2023-03" db="EMBL/GenBank/DDBJ databases">
        <title>Massive genome expansion in bonnet fungi (Mycena s.s.) driven by repeated elements and novel gene families across ecological guilds.</title>
        <authorList>
            <consortium name="Lawrence Berkeley National Laboratory"/>
            <person name="Harder C.B."/>
            <person name="Miyauchi S."/>
            <person name="Viragh M."/>
            <person name="Kuo A."/>
            <person name="Thoen E."/>
            <person name="Andreopoulos B."/>
            <person name="Lu D."/>
            <person name="Skrede I."/>
            <person name="Drula E."/>
            <person name="Henrissat B."/>
            <person name="Morin E."/>
            <person name="Kohler A."/>
            <person name="Barry K."/>
            <person name="LaButti K."/>
            <person name="Morin E."/>
            <person name="Salamov A."/>
            <person name="Lipzen A."/>
            <person name="Mereny Z."/>
            <person name="Hegedus B."/>
            <person name="Baldrian P."/>
            <person name="Stursova M."/>
            <person name="Weitz H."/>
            <person name="Taylor A."/>
            <person name="Grigoriev I.V."/>
            <person name="Nagy L.G."/>
            <person name="Martin F."/>
            <person name="Kauserud H."/>
        </authorList>
    </citation>
    <scope>NUCLEOTIDE SEQUENCE</scope>
    <source>
        <strain evidence="2">CBHHK002</strain>
    </source>
</reference>
<evidence type="ECO:0000256" key="1">
    <source>
        <dbReference type="SAM" id="MobiDB-lite"/>
    </source>
</evidence>